<dbReference type="GO" id="GO:0005794">
    <property type="term" value="C:Golgi apparatus"/>
    <property type="evidence" value="ECO:0007669"/>
    <property type="project" value="TreeGrafter"/>
</dbReference>
<dbReference type="GO" id="GO:0016020">
    <property type="term" value="C:membrane"/>
    <property type="evidence" value="ECO:0007669"/>
    <property type="project" value="UniProtKB-SubCell"/>
</dbReference>
<evidence type="ECO:0000256" key="3">
    <source>
        <dbReference type="ARBA" id="ARBA00022676"/>
    </source>
</evidence>
<proteinExistence type="inferred from homology"/>
<evidence type="ECO:0000256" key="2">
    <source>
        <dbReference type="ARBA" id="ARBA00007677"/>
    </source>
</evidence>
<evidence type="ECO:0000256" key="6">
    <source>
        <dbReference type="SAM" id="MobiDB-lite"/>
    </source>
</evidence>
<keyword evidence="3" id="KW-0328">Glycosyltransferase</keyword>
<feature type="compositionally biased region" description="Basic and acidic residues" evidence="6">
    <location>
        <begin position="325"/>
        <end position="344"/>
    </location>
</feature>
<reference evidence="8 9" key="1">
    <citation type="journal article" date="2016" name="Proc. Natl. Acad. Sci. U.S.A.">
        <title>Comparative genomics of biotechnologically important yeasts.</title>
        <authorList>
            <person name="Riley R."/>
            <person name="Haridas S."/>
            <person name="Wolfe K.H."/>
            <person name="Lopes M.R."/>
            <person name="Hittinger C.T."/>
            <person name="Goeker M."/>
            <person name="Salamov A.A."/>
            <person name="Wisecaver J.H."/>
            <person name="Long T.M."/>
            <person name="Calvey C.H."/>
            <person name="Aerts A.L."/>
            <person name="Barry K.W."/>
            <person name="Choi C."/>
            <person name="Clum A."/>
            <person name="Coughlan A.Y."/>
            <person name="Deshpande S."/>
            <person name="Douglass A.P."/>
            <person name="Hanson S.J."/>
            <person name="Klenk H.-P."/>
            <person name="LaButti K.M."/>
            <person name="Lapidus A."/>
            <person name="Lindquist E.A."/>
            <person name="Lipzen A.M."/>
            <person name="Meier-Kolthoff J.P."/>
            <person name="Ohm R.A."/>
            <person name="Otillar R.P."/>
            <person name="Pangilinan J.L."/>
            <person name="Peng Y."/>
            <person name="Rokas A."/>
            <person name="Rosa C.A."/>
            <person name="Scheuner C."/>
            <person name="Sibirny A.A."/>
            <person name="Slot J.C."/>
            <person name="Stielow J.B."/>
            <person name="Sun H."/>
            <person name="Kurtzman C.P."/>
            <person name="Blackwell M."/>
            <person name="Grigoriev I.V."/>
            <person name="Jeffries T.W."/>
        </authorList>
    </citation>
    <scope>NUCLEOTIDE SEQUENCE [LARGE SCALE GENOMIC DNA]</scope>
    <source>
        <strain evidence="8 9">DSM 6958</strain>
    </source>
</reference>
<gene>
    <name evidence="8" type="ORF">NADFUDRAFT_83020</name>
</gene>
<comment type="subcellular location">
    <subcellularLocation>
        <location evidence="1">Membrane</location>
        <topology evidence="1">Single-pass type II membrane protein</topology>
    </subcellularLocation>
</comment>
<evidence type="ECO:0000256" key="1">
    <source>
        <dbReference type="ARBA" id="ARBA00004606"/>
    </source>
</evidence>
<dbReference type="EMBL" id="KV454409">
    <property type="protein sequence ID" value="ODQ66174.1"/>
    <property type="molecule type" value="Genomic_DNA"/>
</dbReference>
<feature type="non-terminal residue" evidence="8">
    <location>
        <position position="436"/>
    </location>
</feature>
<feature type="compositionally biased region" description="Basic and acidic residues" evidence="6">
    <location>
        <begin position="1"/>
        <end position="10"/>
    </location>
</feature>
<evidence type="ECO:0000313" key="8">
    <source>
        <dbReference type="EMBL" id="ODQ66174.1"/>
    </source>
</evidence>
<dbReference type="Proteomes" id="UP000095009">
    <property type="component" value="Unassembled WGS sequence"/>
</dbReference>
<dbReference type="OrthoDB" id="439943at2759"/>
<feature type="transmembrane region" description="Helical" evidence="7">
    <location>
        <begin position="62"/>
        <end position="88"/>
    </location>
</feature>
<dbReference type="PANTHER" id="PTHR31121">
    <property type="entry name" value="ALPHA-1,2 MANNOSYLTRANSFERASE KTR1"/>
    <property type="match status" value="1"/>
</dbReference>
<dbReference type="SUPFAM" id="SSF53448">
    <property type="entry name" value="Nucleotide-diphospho-sugar transferases"/>
    <property type="match status" value="1"/>
</dbReference>
<dbReference type="InterPro" id="IPR002685">
    <property type="entry name" value="Glyco_trans_15"/>
</dbReference>
<dbReference type="AlphaFoldDB" id="A0A1E3PLV8"/>
<accession>A0A1E3PLV8</accession>
<evidence type="ECO:0000256" key="5">
    <source>
        <dbReference type="ARBA" id="ARBA00022968"/>
    </source>
</evidence>
<comment type="similarity">
    <text evidence="2">Belongs to the glycosyltransferase 15 family.</text>
</comment>
<keyword evidence="7" id="KW-0812">Transmembrane</keyword>
<dbReference type="InterPro" id="IPR029044">
    <property type="entry name" value="Nucleotide-diphossugar_trans"/>
</dbReference>
<name>A0A1E3PLV8_9ASCO</name>
<dbReference type="GO" id="GO:0006487">
    <property type="term" value="P:protein N-linked glycosylation"/>
    <property type="evidence" value="ECO:0007669"/>
    <property type="project" value="TreeGrafter"/>
</dbReference>
<evidence type="ECO:0000256" key="7">
    <source>
        <dbReference type="SAM" id="Phobius"/>
    </source>
</evidence>
<keyword evidence="7" id="KW-1133">Transmembrane helix</keyword>
<organism evidence="8 9">
    <name type="scientific">Nadsonia fulvescens var. elongata DSM 6958</name>
    <dbReference type="NCBI Taxonomy" id="857566"/>
    <lineage>
        <taxon>Eukaryota</taxon>
        <taxon>Fungi</taxon>
        <taxon>Dikarya</taxon>
        <taxon>Ascomycota</taxon>
        <taxon>Saccharomycotina</taxon>
        <taxon>Dipodascomycetes</taxon>
        <taxon>Dipodascales</taxon>
        <taxon>Dipodascales incertae sedis</taxon>
        <taxon>Nadsonia</taxon>
    </lineage>
</organism>
<sequence>MSDTDSRTDRSNSQYDDLGSDISSKMSISPFSISEKERHFVPPSRSGPGIFKRRLQIPGTRFHTTVGVIIALPAIISLIVVSIVAHFVKPQIFPFLLFESLSTQPLRPISTRDDAPFSTGCLARPDNQGPRANAVLVVLARNQEMNGIIDSMRSLERHWNRWFNYPYLFLNDESFNSTFKEAVARETQSEVKFDIISPDLWQFPSWANPDEVAEGIIKQGDQGIMYGAMESYHKMCRFYSGKFYHHPALAEYDWYWRLEPDVKFYCDMTYDPFVQMEKTDKVYGFTIAIKELAETVPNLFRASKAFMRKRNITSRGMFEMFVKPTPEEERRKHQSKKDLSHQENDTIPIDADPQYPPGSILHSANPDLSVTGDNMGGEAYNLCHFWSNFEIASLEFFRSEEYNAFFDHLDRAGGFWHERWGDAPVHSIAAGMFLSP</sequence>
<evidence type="ECO:0000256" key="4">
    <source>
        <dbReference type="ARBA" id="ARBA00022679"/>
    </source>
</evidence>
<dbReference type="PANTHER" id="PTHR31121:SF2">
    <property type="entry name" value="MANNOSYLTRANSFERASE KTR5-RELATED"/>
    <property type="match status" value="1"/>
</dbReference>
<feature type="region of interest" description="Disordered" evidence="6">
    <location>
        <begin position="1"/>
        <end position="23"/>
    </location>
</feature>
<dbReference type="GO" id="GO:0000032">
    <property type="term" value="P:cell wall mannoprotein biosynthetic process"/>
    <property type="evidence" value="ECO:0007669"/>
    <property type="project" value="TreeGrafter"/>
</dbReference>
<keyword evidence="5" id="KW-0735">Signal-anchor</keyword>
<keyword evidence="4 8" id="KW-0808">Transferase</keyword>
<dbReference type="Pfam" id="PF01793">
    <property type="entry name" value="Glyco_transf_15"/>
    <property type="match status" value="2"/>
</dbReference>
<dbReference type="GO" id="GO:0000026">
    <property type="term" value="F:alpha-1,2-mannosyltransferase activity"/>
    <property type="evidence" value="ECO:0007669"/>
    <property type="project" value="TreeGrafter"/>
</dbReference>
<dbReference type="Gene3D" id="3.90.550.10">
    <property type="entry name" value="Spore Coat Polysaccharide Biosynthesis Protein SpsA, Chain A"/>
    <property type="match status" value="1"/>
</dbReference>
<evidence type="ECO:0000313" key="9">
    <source>
        <dbReference type="Proteomes" id="UP000095009"/>
    </source>
</evidence>
<keyword evidence="7" id="KW-0472">Membrane</keyword>
<protein>
    <submittedName>
        <fullName evidence="8">Glycosyl transferase</fullName>
    </submittedName>
</protein>
<feature type="region of interest" description="Disordered" evidence="6">
    <location>
        <begin position="323"/>
        <end position="345"/>
    </location>
</feature>
<keyword evidence="9" id="KW-1185">Reference proteome</keyword>